<dbReference type="EMBL" id="MNAD01001723">
    <property type="protein sequence ID" value="OJT01799.1"/>
    <property type="molecule type" value="Genomic_DNA"/>
</dbReference>
<proteinExistence type="predicted"/>
<evidence type="ECO:0000313" key="3">
    <source>
        <dbReference type="Proteomes" id="UP000184267"/>
    </source>
</evidence>
<name>A0A1M2V2I0_TRAPU</name>
<gene>
    <name evidence="2" type="ORF">TRAPUB_7855</name>
</gene>
<sequence>MEGPTIEFIVRNENEWSRTTYAHLAIQDIQGTTVQVDLWTRMWQAIALPSPLPTRHIPLENNATIYRSRIQPHSSDGPFRFTGYEEESDEESEVDDGDSSSGSALFRYDDDNGDGGDDLLEVIARQQGQGETR</sequence>
<comment type="caution">
    <text evidence="2">The sequence shown here is derived from an EMBL/GenBank/DDBJ whole genome shotgun (WGS) entry which is preliminary data.</text>
</comment>
<organism evidence="2 3">
    <name type="scientific">Trametes pubescens</name>
    <name type="common">White-rot fungus</name>
    <dbReference type="NCBI Taxonomy" id="154538"/>
    <lineage>
        <taxon>Eukaryota</taxon>
        <taxon>Fungi</taxon>
        <taxon>Dikarya</taxon>
        <taxon>Basidiomycota</taxon>
        <taxon>Agaricomycotina</taxon>
        <taxon>Agaricomycetes</taxon>
        <taxon>Polyporales</taxon>
        <taxon>Polyporaceae</taxon>
        <taxon>Trametes</taxon>
    </lineage>
</organism>
<feature type="compositionally biased region" description="Acidic residues" evidence="1">
    <location>
        <begin position="111"/>
        <end position="120"/>
    </location>
</feature>
<evidence type="ECO:0000256" key="1">
    <source>
        <dbReference type="SAM" id="MobiDB-lite"/>
    </source>
</evidence>
<feature type="region of interest" description="Disordered" evidence="1">
    <location>
        <begin position="67"/>
        <end position="133"/>
    </location>
</feature>
<evidence type="ECO:0000313" key="2">
    <source>
        <dbReference type="EMBL" id="OJT01799.1"/>
    </source>
</evidence>
<protein>
    <submittedName>
        <fullName evidence="2">Uncharacterized protein</fullName>
    </submittedName>
</protein>
<keyword evidence="3" id="KW-1185">Reference proteome</keyword>
<reference evidence="2 3" key="1">
    <citation type="submission" date="2016-10" db="EMBL/GenBank/DDBJ databases">
        <title>Genome sequence of the basidiomycete white-rot fungus Trametes pubescens.</title>
        <authorList>
            <person name="Makela M.R."/>
            <person name="Granchi Z."/>
            <person name="Peng M."/>
            <person name="De Vries R.P."/>
            <person name="Grigoriev I."/>
            <person name="Riley R."/>
            <person name="Hilden K."/>
        </authorList>
    </citation>
    <scope>NUCLEOTIDE SEQUENCE [LARGE SCALE GENOMIC DNA]</scope>
    <source>
        <strain evidence="2 3">FBCC735</strain>
    </source>
</reference>
<dbReference type="AlphaFoldDB" id="A0A1M2V2I0"/>
<accession>A0A1M2V2I0</accession>
<feature type="compositionally biased region" description="Acidic residues" evidence="1">
    <location>
        <begin position="84"/>
        <end position="98"/>
    </location>
</feature>
<dbReference type="Proteomes" id="UP000184267">
    <property type="component" value="Unassembled WGS sequence"/>
</dbReference>